<organism evidence="2 3">
    <name type="scientific">Actinacidiphila glaucinigra</name>
    <dbReference type="NCBI Taxonomy" id="235986"/>
    <lineage>
        <taxon>Bacteria</taxon>
        <taxon>Bacillati</taxon>
        <taxon>Actinomycetota</taxon>
        <taxon>Actinomycetes</taxon>
        <taxon>Kitasatosporales</taxon>
        <taxon>Streptomycetaceae</taxon>
        <taxon>Actinacidiphila</taxon>
    </lineage>
</organism>
<dbReference type="RefSeq" id="WP_089224299.1">
    <property type="nucleotide sequence ID" value="NZ_FZOF01000006.1"/>
</dbReference>
<evidence type="ECO:0000313" key="3">
    <source>
        <dbReference type="Proteomes" id="UP000198280"/>
    </source>
</evidence>
<reference evidence="2 3" key="1">
    <citation type="submission" date="2017-06" db="EMBL/GenBank/DDBJ databases">
        <authorList>
            <person name="Kim H.J."/>
            <person name="Triplett B.A."/>
        </authorList>
    </citation>
    <scope>NUCLEOTIDE SEQUENCE [LARGE SCALE GENOMIC DNA]</scope>
    <source>
        <strain evidence="2 3">CGMCC 4.1858</strain>
    </source>
</reference>
<protein>
    <recommendedName>
        <fullName evidence="4">DUF4034 domain-containing protein</fullName>
    </recommendedName>
</protein>
<dbReference type="EMBL" id="FZOF01000006">
    <property type="protein sequence ID" value="SNS52363.1"/>
    <property type="molecule type" value="Genomic_DNA"/>
</dbReference>
<name>A0A239F7T2_9ACTN</name>
<evidence type="ECO:0008006" key="4">
    <source>
        <dbReference type="Google" id="ProtNLM"/>
    </source>
</evidence>
<keyword evidence="3" id="KW-1185">Reference proteome</keyword>
<accession>A0A239F7T2</accession>
<evidence type="ECO:0000256" key="1">
    <source>
        <dbReference type="SAM" id="Phobius"/>
    </source>
</evidence>
<proteinExistence type="predicted"/>
<dbReference type="OrthoDB" id="3284019at2"/>
<evidence type="ECO:0000313" key="2">
    <source>
        <dbReference type="EMBL" id="SNS52363.1"/>
    </source>
</evidence>
<keyword evidence="1" id="KW-0472">Membrane</keyword>
<dbReference type="AlphaFoldDB" id="A0A239F7T2"/>
<dbReference type="Proteomes" id="UP000198280">
    <property type="component" value="Unassembled WGS sequence"/>
</dbReference>
<gene>
    <name evidence="2" type="ORF">SAMN05216252_106338</name>
</gene>
<feature type="transmembrane region" description="Helical" evidence="1">
    <location>
        <begin position="6"/>
        <end position="23"/>
    </location>
</feature>
<keyword evidence="1" id="KW-1133">Transmembrane helix</keyword>
<keyword evidence="1" id="KW-0812">Transmembrane</keyword>
<sequence length="346" mass="37228">MEFLWVLYGVLLISAIVLVPRMLRGRGVRAVAAVDPARYGFVPREEIDIRLPGPDEELTQALTVTQRTQDWRAVAALLKGTPAEGELRWQRVQTLAGAAAVELAQSPGTGGAWLRTWRVEDAKDAGGAAVHAAFLVQRARREPAGSPDVRMILEEARTVADEAALLAPGDPVPYIVALAADGDFAAAWEKITARAPHHMGAHLTALARLPEDAARDFAERAASSAPEGSLLPALPLFEVFAHLPDVILVRSFYESEVVSRAIGGALYATEHASPSDSVLPVVRHLLAAFLLRAERFTEAVEQFRAVDGYAGAAPWAYDADPAASYTAHRAQALAGLEWDSVRGRAR</sequence>